<sequence length="161" mass="16347">MAASHVARVTLVALMGTLLFASVTALPACSARVCCFKNAVKDDSYRLKTTKLCTLDPVPPALAPAPVVATCLFGAYQVDGFGPCPGAPAGPPPQPPVTADPCFTACAGNTPRTVCDLFGFPSTCDIVTRLFGVRPPVTRMAAAVGGGAPTWADVAALLQGA</sequence>
<keyword evidence="2" id="KW-1185">Reference proteome</keyword>
<protein>
    <submittedName>
        <fullName evidence="1">Uncharacterized protein</fullName>
    </submittedName>
</protein>
<dbReference type="Proteomes" id="UP000798662">
    <property type="component" value="Chromosome 3"/>
</dbReference>
<evidence type="ECO:0000313" key="2">
    <source>
        <dbReference type="Proteomes" id="UP000798662"/>
    </source>
</evidence>
<accession>A0ACC3CIB1</accession>
<dbReference type="EMBL" id="CM020620">
    <property type="protein sequence ID" value="KAK1869927.1"/>
    <property type="molecule type" value="Genomic_DNA"/>
</dbReference>
<comment type="caution">
    <text evidence="1">The sequence shown here is derived from an EMBL/GenBank/DDBJ whole genome shotgun (WGS) entry which is preliminary data.</text>
</comment>
<name>A0ACC3CIB1_PYRYE</name>
<evidence type="ECO:0000313" key="1">
    <source>
        <dbReference type="EMBL" id="KAK1869927.1"/>
    </source>
</evidence>
<reference evidence="1" key="1">
    <citation type="submission" date="2019-11" db="EMBL/GenBank/DDBJ databases">
        <title>Nori genome reveals adaptations in red seaweeds to the harsh intertidal environment.</title>
        <authorList>
            <person name="Wang D."/>
            <person name="Mao Y."/>
        </authorList>
    </citation>
    <scope>NUCLEOTIDE SEQUENCE</scope>
    <source>
        <tissue evidence="1">Gametophyte</tissue>
    </source>
</reference>
<organism evidence="1 2">
    <name type="scientific">Pyropia yezoensis</name>
    <name type="common">Susabi-nori</name>
    <name type="synonym">Porphyra yezoensis</name>
    <dbReference type="NCBI Taxonomy" id="2788"/>
    <lineage>
        <taxon>Eukaryota</taxon>
        <taxon>Rhodophyta</taxon>
        <taxon>Bangiophyceae</taxon>
        <taxon>Bangiales</taxon>
        <taxon>Bangiaceae</taxon>
        <taxon>Pyropia</taxon>
    </lineage>
</organism>
<gene>
    <name evidence="1" type="ORF">I4F81_012392</name>
</gene>
<proteinExistence type="predicted"/>